<dbReference type="PANTHER" id="PTHR22918:SF2">
    <property type="entry name" value="EPIDIDYMAL SPERM-BINDING PROTEIN 1"/>
    <property type="match status" value="1"/>
</dbReference>
<evidence type="ECO:0000256" key="2">
    <source>
        <dbReference type="ARBA" id="ARBA00010011"/>
    </source>
</evidence>
<reference evidence="10" key="1">
    <citation type="submission" date="2025-08" db="UniProtKB">
        <authorList>
            <consortium name="RefSeq"/>
        </authorList>
    </citation>
    <scope>IDENTIFICATION</scope>
</reference>
<comment type="similarity">
    <text evidence="2">Belongs to the seminal plasma protein family.</text>
</comment>
<keyword evidence="9" id="KW-1185">Reference proteome</keyword>
<dbReference type="PROSITE" id="PS00023">
    <property type="entry name" value="FN2_1"/>
    <property type="match status" value="1"/>
</dbReference>
<dbReference type="CDD" id="cd00062">
    <property type="entry name" value="FN2"/>
    <property type="match status" value="2"/>
</dbReference>
<feature type="chain" id="PRO_5046766915" evidence="7">
    <location>
        <begin position="24"/>
        <end position="222"/>
    </location>
</feature>
<organism evidence="9 10">
    <name type="scientific">Echinops telfairi</name>
    <name type="common">Lesser hedgehog tenrec</name>
    <dbReference type="NCBI Taxonomy" id="9371"/>
    <lineage>
        <taxon>Eukaryota</taxon>
        <taxon>Metazoa</taxon>
        <taxon>Chordata</taxon>
        <taxon>Craniata</taxon>
        <taxon>Vertebrata</taxon>
        <taxon>Euteleostomi</taxon>
        <taxon>Mammalia</taxon>
        <taxon>Eutheria</taxon>
        <taxon>Afrotheria</taxon>
        <taxon>Tenrecidae</taxon>
        <taxon>Tenrecinae</taxon>
        <taxon>Echinops</taxon>
    </lineage>
</organism>
<comment type="caution">
    <text evidence="6">Lacks conserved residue(s) required for the propagation of feature annotation.</text>
</comment>
<dbReference type="InterPro" id="IPR051666">
    <property type="entry name" value="SP_Capacitation_Regulator"/>
</dbReference>
<dbReference type="SMART" id="SM00059">
    <property type="entry name" value="FN2"/>
    <property type="match status" value="4"/>
</dbReference>
<accession>A0ABM0IY43</accession>
<keyword evidence="3" id="KW-0964">Secreted</keyword>
<feature type="disulfide bond" evidence="6">
    <location>
        <begin position="181"/>
        <end position="207"/>
    </location>
</feature>
<feature type="domain" description="Fibronectin type-II" evidence="8">
    <location>
        <begin position="124"/>
        <end position="169"/>
    </location>
</feature>
<feature type="domain" description="Fibronectin type-II" evidence="8">
    <location>
        <begin position="24"/>
        <end position="68"/>
    </location>
</feature>
<gene>
    <name evidence="10" type="primary">ELSPBP1</name>
</gene>
<protein>
    <submittedName>
        <fullName evidence="10">Epididymal sperm-binding protein 1</fullName>
    </submittedName>
</protein>
<evidence type="ECO:0000259" key="8">
    <source>
        <dbReference type="PROSITE" id="PS51092"/>
    </source>
</evidence>
<dbReference type="InterPro" id="IPR036943">
    <property type="entry name" value="FN_type2_sf"/>
</dbReference>
<feature type="domain" description="Fibronectin type-II" evidence="8">
    <location>
        <begin position="69"/>
        <end position="117"/>
    </location>
</feature>
<keyword evidence="7" id="KW-0732">Signal</keyword>
<feature type="signal peptide" evidence="7">
    <location>
        <begin position="1"/>
        <end position="23"/>
    </location>
</feature>
<proteinExistence type="inferred from homology"/>
<feature type="disulfide bond" evidence="6">
    <location>
        <begin position="74"/>
        <end position="100"/>
    </location>
</feature>
<evidence type="ECO:0000313" key="10">
    <source>
        <dbReference type="RefSeq" id="XP_004710466.1"/>
    </source>
</evidence>
<dbReference type="SUPFAM" id="SSF57440">
    <property type="entry name" value="Kringle-like"/>
    <property type="match status" value="4"/>
</dbReference>
<dbReference type="PROSITE" id="PS51092">
    <property type="entry name" value="FN2_2"/>
    <property type="match status" value="4"/>
</dbReference>
<dbReference type="Proteomes" id="UP000694863">
    <property type="component" value="Unplaced"/>
</dbReference>
<dbReference type="InterPro" id="IPR000562">
    <property type="entry name" value="FN_type2_dom"/>
</dbReference>
<evidence type="ECO:0000256" key="3">
    <source>
        <dbReference type="ARBA" id="ARBA00022525"/>
    </source>
</evidence>
<dbReference type="GeneID" id="101642585"/>
<dbReference type="RefSeq" id="XP_004710466.1">
    <property type="nucleotide sequence ID" value="XM_004710409.4"/>
</dbReference>
<dbReference type="PRINTS" id="PR00013">
    <property type="entry name" value="FNTYPEII"/>
</dbReference>
<feature type="disulfide bond" evidence="6">
    <location>
        <begin position="88"/>
        <end position="115"/>
    </location>
</feature>
<dbReference type="Pfam" id="PF00040">
    <property type="entry name" value="fn2"/>
    <property type="match status" value="4"/>
</dbReference>
<evidence type="ECO:0000256" key="1">
    <source>
        <dbReference type="ARBA" id="ARBA00004613"/>
    </source>
</evidence>
<evidence type="ECO:0000256" key="6">
    <source>
        <dbReference type="PROSITE-ProRule" id="PRU00479"/>
    </source>
</evidence>
<evidence type="ECO:0000313" key="9">
    <source>
        <dbReference type="Proteomes" id="UP000694863"/>
    </source>
</evidence>
<name>A0ABM0IY43_ECHTE</name>
<keyword evidence="5 6" id="KW-1015">Disulfide bond</keyword>
<evidence type="ECO:0000256" key="5">
    <source>
        <dbReference type="ARBA" id="ARBA00023157"/>
    </source>
</evidence>
<sequence>MNRWSSYLLGWMALLLYSSETNGGTKDACVFPFSYKGTAYFSCTRARHFHPWCSTRAVYDGNWKRCQKEDYPRCIFPFIYHGKTYTRCIAEGSWLGKLWCSVTSSFDEKHQWKYCEEHEYGGNSFSKPCIFPSIFQNDILTKCVDDDSRLWCPTTENMDEDEQWSICADTRITSLVPGPPCHFPFNYKNKNYFNCTTRGSSSGLLWCATSYNYDEDRTWVYC</sequence>
<dbReference type="PANTHER" id="PTHR22918">
    <property type="entry name" value="SEMINAL PLASMA PROTEIN"/>
    <property type="match status" value="1"/>
</dbReference>
<feature type="disulfide bond" evidence="6">
    <location>
        <begin position="195"/>
        <end position="222"/>
    </location>
</feature>
<keyword evidence="4" id="KW-0677">Repeat</keyword>
<evidence type="ECO:0000256" key="4">
    <source>
        <dbReference type="ARBA" id="ARBA00022737"/>
    </source>
</evidence>
<dbReference type="InterPro" id="IPR013806">
    <property type="entry name" value="Kringle-like"/>
</dbReference>
<feature type="domain" description="Fibronectin type-II" evidence="8">
    <location>
        <begin position="176"/>
        <end position="222"/>
    </location>
</feature>
<dbReference type="Gene3D" id="2.10.10.10">
    <property type="entry name" value="Fibronectin, type II, collagen-binding"/>
    <property type="match status" value="4"/>
</dbReference>
<evidence type="ECO:0000256" key="7">
    <source>
        <dbReference type="SAM" id="SignalP"/>
    </source>
</evidence>
<comment type="subcellular location">
    <subcellularLocation>
        <location evidence="1">Secreted</location>
    </subcellularLocation>
</comment>